<feature type="compositionally biased region" description="Basic and acidic residues" evidence="1">
    <location>
        <begin position="749"/>
        <end position="762"/>
    </location>
</feature>
<protein>
    <submittedName>
        <fullName evidence="2">Uncharacterized protein</fullName>
    </submittedName>
</protein>
<organism evidence="2">
    <name type="scientific">Spirodela intermedia</name>
    <name type="common">Intermediate duckweed</name>
    <dbReference type="NCBI Taxonomy" id="51605"/>
    <lineage>
        <taxon>Eukaryota</taxon>
        <taxon>Viridiplantae</taxon>
        <taxon>Streptophyta</taxon>
        <taxon>Embryophyta</taxon>
        <taxon>Tracheophyta</taxon>
        <taxon>Spermatophyta</taxon>
        <taxon>Magnoliopsida</taxon>
        <taxon>Liliopsida</taxon>
        <taxon>Araceae</taxon>
        <taxon>Lemnoideae</taxon>
        <taxon>Spirodela</taxon>
    </lineage>
</organism>
<evidence type="ECO:0000256" key="1">
    <source>
        <dbReference type="SAM" id="MobiDB-lite"/>
    </source>
</evidence>
<feature type="compositionally biased region" description="Basic and acidic residues" evidence="1">
    <location>
        <begin position="1187"/>
        <end position="1243"/>
    </location>
</feature>
<evidence type="ECO:0000313" key="3">
    <source>
        <dbReference type="Proteomes" id="UP001189122"/>
    </source>
</evidence>
<sequence length="1297" mass="141672">MNHLCGCTGVSASKLDIPKHQEVSSSCKICGGKPVVNGNMLGNLDLEVSRVIDPQLNWRTASKGKPRAVRRARTSFTSIIERKPLEKGRAEREISSRSQRGQGRCQSLNLKSISYVILYLQVGVAILGQRFGDAIESVPIKKRRFLFEEAVSRQSGTGQEPNTRHGSLKNYKSGIAGDIIIADRKVNLNDVEEESGESVDFSGISILAAAACDSSSADDGLSTESLDSKQCQLKRDSSSLQIGSENKLIEGKTFSVSDVLDGEMNTHLVEAGKFSPQGCDAANNKSTSHLMEDSLSSPFIAPSHNVNGSSGGTGSSRDERLHWDLNTVMEAWESPFRPALTDSQPAASNASSEEKVLKQESREEKAMESCSQTLEKNMDKAEVCKYESDKVEKSDSPCSISNSHDGYYIGPSGECPLPEFPPNPMRDSVLADVCASEEEKADPNNLGLHSLTESQTNLHANGGTDGAHLPCMTEQQPTSVVISIETIFKEKASTGSGVDFCESSDECGSVDVRTYETMKADEMVGDPGQDAGRADGGDVVPSFPKDSDIMNNLDQSKMATDEEKTPGDAEQMEAPSEVKSETVDQPTESRSDACRSESFVLAPCGFSNREETLGGCIAENERANLEPRLKDASIILTYEDQDAVQPDHPTYVDSKDSTAPNTVIGPPPMDAPDDMDKGSGGNLGDNPGEIARDGHSDSESYSDVSQHEQVGEIEKVEQVADDESQYEDGEFRESSVHGWETDGCDDGEAEHVDYGSDNRETNNFESVPDYPASNIPSQVDESFDGDSGGRVEAAHPQKSPIWASRWLNTETFHHQHRLIPTLKRHTRGWPVNPDHSDNMRHGIEQGAELGRSIRRDGSSVRMRCRGKGDRWVESSRRQGPDRQDSSGYFNHSGFTLPGSKDAAAVSIAKVESNGFVVAPDGTVLEASSAGPSVLPPQRSANSSSPSACHALRCRGSPLAERDELDLGPPREMSIGLGRPSKYRPKIVGKGNRDRYGFIPDDGVGPSLVAQHPPFSRRDRSFSPPARPPPPVQLSRSHTRSQSRSRSHSPHGWASPRRRSGAISNGVRQRRSRSPPDFRVGRARSPHGVRLSFGERTGGFAPSPRVRASPPLRASRWVDERKGPAEQRFPDGDHRRYPGRNQSPPKKLLSRRHTRFNLVDSQDGLKPDEFYRPIEPDRFPDFGGGGGGDRRQAGDGRYEIHPSARRYDIAGDAKRARYEAEEDFRRPGSHAKDGGPNFPEREAPRGFATRGSTAKAEMAHFRYNGRDDKDKMGFKSYSLRECDSGGGGGDKPRRRRHS</sequence>
<dbReference type="EMBL" id="CACRZD030000010">
    <property type="protein sequence ID" value="CAA6666960.1"/>
    <property type="molecule type" value="Genomic_DNA"/>
</dbReference>
<feature type="compositionally biased region" description="Basic and acidic residues" evidence="1">
    <location>
        <begin position="866"/>
        <end position="884"/>
    </location>
</feature>
<feature type="compositionally biased region" description="Acidic residues" evidence="1">
    <location>
        <begin position="719"/>
        <end position="728"/>
    </location>
</feature>
<feature type="compositionally biased region" description="Basic and acidic residues" evidence="1">
    <location>
        <begin position="705"/>
        <end position="718"/>
    </location>
</feature>
<dbReference type="Proteomes" id="UP001189122">
    <property type="component" value="Unassembled WGS sequence"/>
</dbReference>
<feature type="compositionally biased region" description="Basic and acidic residues" evidence="1">
    <location>
        <begin position="1115"/>
        <end position="1135"/>
    </location>
</feature>
<reference evidence="2 3" key="1">
    <citation type="submission" date="2019-12" db="EMBL/GenBank/DDBJ databases">
        <authorList>
            <person name="Scholz U."/>
            <person name="Mascher M."/>
            <person name="Fiebig A."/>
        </authorList>
    </citation>
    <scope>NUCLEOTIDE SEQUENCE</scope>
</reference>
<feature type="region of interest" description="Disordered" evidence="1">
    <location>
        <begin position="847"/>
        <end position="892"/>
    </location>
</feature>
<proteinExistence type="predicted"/>
<feature type="compositionally biased region" description="Basic residues" evidence="1">
    <location>
        <begin position="1036"/>
        <end position="1048"/>
    </location>
</feature>
<feature type="compositionally biased region" description="Basic and acidic residues" evidence="1">
    <location>
        <begin position="1256"/>
        <end position="1282"/>
    </location>
</feature>
<name>A0A7I8JA35_SPIIN</name>
<keyword evidence="3" id="KW-1185">Reference proteome</keyword>
<feature type="compositionally biased region" description="Basic and acidic residues" evidence="1">
    <location>
        <begin position="1162"/>
        <end position="1179"/>
    </location>
</feature>
<feature type="region of interest" description="Disordered" evidence="1">
    <location>
        <begin position="927"/>
        <end position="1297"/>
    </location>
</feature>
<feature type="region of interest" description="Disordered" evidence="1">
    <location>
        <begin position="640"/>
        <end position="793"/>
    </location>
</feature>
<dbReference type="PANTHER" id="PTHR34536:SF6">
    <property type="entry name" value="DENTIN SIALOPHOSPHOPROTEIN-LIKE PROTEIN"/>
    <property type="match status" value="1"/>
</dbReference>
<dbReference type="EMBL" id="LR743597">
    <property type="protein sequence ID" value="CAA2627701.1"/>
    <property type="molecule type" value="Genomic_DNA"/>
</dbReference>
<feature type="region of interest" description="Disordered" evidence="1">
    <location>
        <begin position="557"/>
        <end position="595"/>
    </location>
</feature>
<feature type="compositionally biased region" description="Basic and acidic residues" evidence="1">
    <location>
        <begin position="352"/>
        <end position="363"/>
    </location>
</feature>
<gene>
    <name evidence="2" type="ORF">SI7747_10013353</name>
</gene>
<dbReference type="PANTHER" id="PTHR34536">
    <property type="entry name" value="DENTIN SIALOPHOSPHOPROTEIN-LIKE PROTEIN"/>
    <property type="match status" value="1"/>
</dbReference>
<evidence type="ECO:0000313" key="2">
    <source>
        <dbReference type="EMBL" id="CAA2627701.1"/>
    </source>
</evidence>
<feature type="compositionally biased region" description="Basic and acidic residues" evidence="1">
    <location>
        <begin position="576"/>
        <end position="595"/>
    </location>
</feature>
<accession>A0A7I8JA35</accession>
<feature type="compositionally biased region" description="Polar residues" evidence="1">
    <location>
        <begin position="341"/>
        <end position="351"/>
    </location>
</feature>
<feature type="region of interest" description="Disordered" evidence="1">
    <location>
        <begin position="338"/>
        <end position="363"/>
    </location>
</feature>